<reference evidence="4 5" key="2">
    <citation type="submission" date="2020-02" db="EMBL/GenBank/DDBJ databases">
        <title>Candidatus Galacturonibacter soehngenii shows hetero-acetogenic catabolism of galacturonic acid but lacks a canonical carbon monoxide dehydrogenase/acetyl-CoA synthase complex.</title>
        <authorList>
            <person name="Diender M."/>
            <person name="Stouten G.R."/>
            <person name="Petersen J.F."/>
            <person name="Nielsen P.H."/>
            <person name="Dueholm M.S."/>
            <person name="Pronk J.T."/>
            <person name="Van Loosdrecht M.C.M."/>
        </authorList>
    </citation>
    <scope>NUCLEOTIDE SEQUENCE [LARGE SCALE GENOMIC DNA]</scope>
    <source>
        <strain evidence="4">GalUA</strain>
    </source>
</reference>
<dbReference type="SUPFAM" id="SSF53041">
    <property type="entry name" value="Resolvase-like"/>
    <property type="match status" value="1"/>
</dbReference>
<dbReference type="Pfam" id="PF07508">
    <property type="entry name" value="Recombinase"/>
    <property type="match status" value="1"/>
</dbReference>
<evidence type="ECO:0000313" key="5">
    <source>
        <dbReference type="Proteomes" id="UP000461768"/>
    </source>
</evidence>
<dbReference type="RefSeq" id="WP_151144661.1">
    <property type="nucleotide sequence ID" value="NZ_WAGX01000005.1"/>
</dbReference>
<evidence type="ECO:0000313" key="4">
    <source>
        <dbReference type="EMBL" id="KAB1437972.1"/>
    </source>
</evidence>
<dbReference type="Gene3D" id="3.90.1750.20">
    <property type="entry name" value="Putative Large Serine Recombinase, Chain B, Domain 2"/>
    <property type="match status" value="1"/>
</dbReference>
<dbReference type="Proteomes" id="UP000461768">
    <property type="component" value="Unassembled WGS sequence"/>
</dbReference>
<dbReference type="Pfam" id="PF00239">
    <property type="entry name" value="Resolvase"/>
    <property type="match status" value="1"/>
</dbReference>
<dbReference type="Pfam" id="PF13408">
    <property type="entry name" value="Zn_ribbon_recom"/>
    <property type="match status" value="1"/>
</dbReference>
<dbReference type="PROSITE" id="PS51736">
    <property type="entry name" value="RECOMBINASES_3"/>
    <property type="match status" value="1"/>
</dbReference>
<proteinExistence type="predicted"/>
<dbReference type="InterPro" id="IPR050639">
    <property type="entry name" value="SSR_resolvase"/>
</dbReference>
<dbReference type="AlphaFoldDB" id="A0A7V7QJW4"/>
<dbReference type="OrthoDB" id="9784557at2"/>
<dbReference type="PANTHER" id="PTHR30461">
    <property type="entry name" value="DNA-INVERTASE FROM LAMBDOID PROPHAGE"/>
    <property type="match status" value="1"/>
</dbReference>
<evidence type="ECO:0000259" key="3">
    <source>
        <dbReference type="PROSITE" id="PS51737"/>
    </source>
</evidence>
<protein>
    <submittedName>
        <fullName evidence="4">Recombinase family protein</fullName>
    </submittedName>
</protein>
<evidence type="ECO:0000256" key="1">
    <source>
        <dbReference type="SAM" id="Coils"/>
    </source>
</evidence>
<dbReference type="InterPro" id="IPR011109">
    <property type="entry name" value="DNA_bind_recombinase_dom"/>
</dbReference>
<gene>
    <name evidence="4" type="ORF">F7O84_10325</name>
</gene>
<dbReference type="PROSITE" id="PS51737">
    <property type="entry name" value="RECOMBINASE_DNA_BIND"/>
    <property type="match status" value="1"/>
</dbReference>
<organism evidence="4 5">
    <name type="scientific">Candidatus Galacturonatibacter soehngenii</name>
    <dbReference type="NCBI Taxonomy" id="2307010"/>
    <lineage>
        <taxon>Bacteria</taxon>
        <taxon>Bacillati</taxon>
        <taxon>Bacillota</taxon>
        <taxon>Clostridia</taxon>
        <taxon>Lachnospirales</taxon>
        <taxon>Lachnospiraceae</taxon>
        <taxon>Candidatus Galacturonatibacter</taxon>
    </lineage>
</organism>
<accession>A0A7V7QJW4</accession>
<dbReference type="EMBL" id="WAGX01000005">
    <property type="protein sequence ID" value="KAB1437972.1"/>
    <property type="molecule type" value="Genomic_DNA"/>
</dbReference>
<dbReference type="GO" id="GO:0000150">
    <property type="term" value="F:DNA strand exchange activity"/>
    <property type="evidence" value="ECO:0007669"/>
    <property type="project" value="InterPro"/>
</dbReference>
<feature type="domain" description="Recombinase" evidence="3">
    <location>
        <begin position="183"/>
        <end position="328"/>
    </location>
</feature>
<evidence type="ECO:0000259" key="2">
    <source>
        <dbReference type="PROSITE" id="PS51736"/>
    </source>
</evidence>
<name>A0A7V7QJW4_9FIRM</name>
<dbReference type="GO" id="GO:0003677">
    <property type="term" value="F:DNA binding"/>
    <property type="evidence" value="ECO:0007669"/>
    <property type="project" value="InterPro"/>
</dbReference>
<keyword evidence="5" id="KW-1185">Reference proteome</keyword>
<keyword evidence="1" id="KW-0175">Coiled coil</keyword>
<dbReference type="InterPro" id="IPR025827">
    <property type="entry name" value="Zn_ribbon_recom_dom"/>
</dbReference>
<feature type="domain" description="Resolvase/invertase-type recombinase catalytic" evidence="2">
    <location>
        <begin position="19"/>
        <end position="175"/>
    </location>
</feature>
<dbReference type="InterPro" id="IPR006119">
    <property type="entry name" value="Resolv_N"/>
</dbReference>
<dbReference type="Gene3D" id="3.40.50.1390">
    <property type="entry name" value="Resolvase, N-terminal catalytic domain"/>
    <property type="match status" value="1"/>
</dbReference>
<feature type="coiled-coil region" evidence="1">
    <location>
        <begin position="453"/>
        <end position="487"/>
    </location>
</feature>
<dbReference type="InterPro" id="IPR036162">
    <property type="entry name" value="Resolvase-like_N_sf"/>
</dbReference>
<dbReference type="InterPro" id="IPR038109">
    <property type="entry name" value="DNA_bind_recomb_sf"/>
</dbReference>
<dbReference type="SMART" id="SM00857">
    <property type="entry name" value="Resolvase"/>
    <property type="match status" value="1"/>
</dbReference>
<comment type="caution">
    <text evidence="4">The sequence shown here is derived from an EMBL/GenBank/DDBJ whole genome shotgun (WGS) entry which is preliminary data.</text>
</comment>
<dbReference type="PANTHER" id="PTHR30461:SF23">
    <property type="entry name" value="DNA RECOMBINASE-RELATED"/>
    <property type="match status" value="1"/>
</dbReference>
<reference evidence="4 5" key="1">
    <citation type="submission" date="2019-09" db="EMBL/GenBank/DDBJ databases">
        <authorList>
            <person name="Valk L.C."/>
        </authorList>
    </citation>
    <scope>NUCLEOTIDE SEQUENCE [LARGE SCALE GENOMIC DNA]</scope>
    <source>
        <strain evidence="4">GalUA</strain>
    </source>
</reference>
<sequence length="555" mass="65067">MARVRKSLDKTKRILVLWKVALYIRLSREDGNDESYSVKNQRQRLKEYLENLMLEEEIQLVDIYIDDGYTGIDSDRENFQRMLEDIDRGIVNCVIVKDLSRLSRNDWECKKYLQHLFVVKDVRFISLELPKLDSYKNPDEVYEMGVSIQSMYNENHCRETSIKVRGTFNMKRKKGEFIGAFAPYGYLKDSDDKHHLVVDNETAPIVQDIFHWFVREGMSKNGIVKKLIGMGIPCPTAYKRQNGMKYYNPTIVNNEPLWSARSITAILTNQMYLGHMVQGKQKVKSYKVHTRINTPENEWFIVENTHEPIIDKETFDKAQKLMQRNTRTAPHSGQLYIFSGFLRCADCGKSMGRRISKNHVYYACRTNNTTGFCTRHSIRSDMLESIVLETIQKQIQLIDSMAELINDINKASAPRIVSKRLMASIKRQKQELERILGIDTGLYMDWKNGDITREEYQCMKKEFEKKKQQLKQNIAKLEEEKQNLVQGVTSDNPYFDAFHKYKNICSLERGIVVELIKVIYIHEGGDVTINFNFADQHRRIVELLEKQKRANRCRE</sequence>